<dbReference type="InterPro" id="IPR050101">
    <property type="entry name" value="CinA"/>
</dbReference>
<dbReference type="EMBL" id="FZQB01000001">
    <property type="protein sequence ID" value="SNT68643.1"/>
    <property type="molecule type" value="Genomic_DNA"/>
</dbReference>
<dbReference type="Gene3D" id="3.40.980.10">
    <property type="entry name" value="MoaB/Mog-like domain"/>
    <property type="match status" value="1"/>
</dbReference>
<keyword evidence="3" id="KW-1185">Reference proteome</keyword>
<dbReference type="SMART" id="SM00852">
    <property type="entry name" value="MoCF_biosynth"/>
    <property type="match status" value="1"/>
</dbReference>
<dbReference type="AlphaFoldDB" id="A0A239PMQ0"/>
<feature type="domain" description="MoaB/Mog" evidence="1">
    <location>
        <begin position="10"/>
        <end position="175"/>
    </location>
</feature>
<protein>
    <submittedName>
        <fullName evidence="2">Molybdenum cofactor synthesis domain-containing protein</fullName>
    </submittedName>
</protein>
<dbReference type="InterPro" id="IPR001453">
    <property type="entry name" value="MoaB/Mog_dom"/>
</dbReference>
<dbReference type="InterPro" id="IPR056596">
    <property type="entry name" value="FLAD1_M"/>
</dbReference>
<reference evidence="2 3" key="1">
    <citation type="submission" date="2017-07" db="EMBL/GenBank/DDBJ databases">
        <authorList>
            <person name="Sun Z.S."/>
            <person name="Albrecht U."/>
            <person name="Echele G."/>
            <person name="Lee C.C."/>
        </authorList>
    </citation>
    <scope>NUCLEOTIDE SEQUENCE [LARGE SCALE GENOMIC DNA]</scope>
    <source>
        <strain evidence="2 3">DSM 14827</strain>
    </source>
</reference>
<dbReference type="SUPFAM" id="SSF53218">
    <property type="entry name" value="Molybdenum cofactor biosynthesis proteins"/>
    <property type="match status" value="1"/>
</dbReference>
<accession>A0A239PMQ0</accession>
<gene>
    <name evidence="2" type="ORF">SAMN05444959_101202</name>
</gene>
<dbReference type="Proteomes" id="UP000198307">
    <property type="component" value="Unassembled WGS sequence"/>
</dbReference>
<dbReference type="InterPro" id="IPR036425">
    <property type="entry name" value="MoaB/Mog-like_dom_sf"/>
</dbReference>
<organism evidence="2 3">
    <name type="scientific">Paracoccus seriniphilus</name>
    <dbReference type="NCBI Taxonomy" id="184748"/>
    <lineage>
        <taxon>Bacteria</taxon>
        <taxon>Pseudomonadati</taxon>
        <taxon>Pseudomonadota</taxon>
        <taxon>Alphaproteobacteria</taxon>
        <taxon>Rhodobacterales</taxon>
        <taxon>Paracoccaceae</taxon>
        <taxon>Paracoccus</taxon>
    </lineage>
</organism>
<dbReference type="PANTHER" id="PTHR13939">
    <property type="entry name" value="NICOTINAMIDE-NUCLEOTIDE AMIDOHYDROLASE PNCC"/>
    <property type="match status" value="1"/>
</dbReference>
<evidence type="ECO:0000259" key="1">
    <source>
        <dbReference type="SMART" id="SM00852"/>
    </source>
</evidence>
<sequence>MMQSDNPTAAILVIGDEILSGRTREGNAHHLAQVLTASGINLCEIRVVRDEQDDIVEAIRALDSSLGGKYDLLFTSGGIGPTHDDITADAVAVAHGTTVVVNDVARAILQARCDRMGTELTPGRLRMARIPIGASLIENAVSGAPGFSIGNTHVMAGVPEVFRAMVAWLLPRLQAGRPVQSRSIEVRRGESEVAEDLKQLAAEFPDLSLGSYPFHDETGWGTNLVVRGLDEARVDEAVAALKQRLDL</sequence>
<dbReference type="CDD" id="cd00885">
    <property type="entry name" value="cinA"/>
    <property type="match status" value="1"/>
</dbReference>
<proteinExistence type="predicted"/>
<name>A0A239PMQ0_9RHOB</name>
<dbReference type="Pfam" id="PF24102">
    <property type="entry name" value="FLAD1_M"/>
    <property type="match status" value="1"/>
</dbReference>
<evidence type="ECO:0000313" key="2">
    <source>
        <dbReference type="EMBL" id="SNT68643.1"/>
    </source>
</evidence>
<dbReference type="Pfam" id="PF00994">
    <property type="entry name" value="MoCF_biosynth"/>
    <property type="match status" value="1"/>
</dbReference>
<evidence type="ECO:0000313" key="3">
    <source>
        <dbReference type="Proteomes" id="UP000198307"/>
    </source>
</evidence>
<dbReference type="PANTHER" id="PTHR13939:SF0">
    <property type="entry name" value="NMN AMIDOHYDROLASE-LIKE PROTEIN YFAY"/>
    <property type="match status" value="1"/>
</dbReference>